<organism evidence="5 6">
    <name type="scientific">Methylobacterium oryzihabitans</name>
    <dbReference type="NCBI Taxonomy" id="2499852"/>
    <lineage>
        <taxon>Bacteria</taxon>
        <taxon>Pseudomonadati</taxon>
        <taxon>Pseudomonadota</taxon>
        <taxon>Alphaproteobacteria</taxon>
        <taxon>Hyphomicrobiales</taxon>
        <taxon>Methylobacteriaceae</taxon>
        <taxon>Methylobacterium</taxon>
    </lineage>
</organism>
<dbReference type="RefSeq" id="WP_127734120.1">
    <property type="nucleotide sequence ID" value="NZ_SACP01000055.1"/>
</dbReference>
<dbReference type="PANTHER" id="PTHR10003">
    <property type="entry name" value="SUPEROXIDE DISMUTASE CU-ZN -RELATED"/>
    <property type="match status" value="1"/>
</dbReference>
<dbReference type="EC" id="1.15.1.1" evidence="2"/>
<dbReference type="InterPro" id="IPR018152">
    <property type="entry name" value="SOD_Cu/Zn_BS"/>
</dbReference>
<dbReference type="InterPro" id="IPR001424">
    <property type="entry name" value="SOD_Cu_Zn_dom"/>
</dbReference>
<dbReference type="OrthoDB" id="5431326at2"/>
<keyword evidence="6" id="KW-1185">Reference proteome</keyword>
<keyword evidence="2" id="KW-0479">Metal-binding</keyword>
<comment type="catalytic activity">
    <reaction evidence="2">
        <text>2 superoxide + 2 H(+) = H2O2 + O2</text>
        <dbReference type="Rhea" id="RHEA:20696"/>
        <dbReference type="ChEBI" id="CHEBI:15378"/>
        <dbReference type="ChEBI" id="CHEBI:15379"/>
        <dbReference type="ChEBI" id="CHEBI:16240"/>
        <dbReference type="ChEBI" id="CHEBI:18421"/>
        <dbReference type="EC" id="1.15.1.1"/>
    </reaction>
</comment>
<accession>A0A3S3U0B2</accession>
<evidence type="ECO:0000259" key="4">
    <source>
        <dbReference type="Pfam" id="PF00080"/>
    </source>
</evidence>
<keyword evidence="2" id="KW-0862">Zinc</keyword>
<comment type="similarity">
    <text evidence="1 2">Belongs to the Cu-Zn superoxide dismutase family.</text>
</comment>
<protein>
    <recommendedName>
        <fullName evidence="2">Superoxide dismutase [Cu-Zn]</fullName>
        <ecNumber evidence="2">1.15.1.1</ecNumber>
    </recommendedName>
</protein>
<dbReference type="GO" id="GO:0004784">
    <property type="term" value="F:superoxide dismutase activity"/>
    <property type="evidence" value="ECO:0007669"/>
    <property type="project" value="UniProtKB-EC"/>
</dbReference>
<evidence type="ECO:0000256" key="2">
    <source>
        <dbReference type="RuleBase" id="RU000393"/>
    </source>
</evidence>
<reference evidence="5 6" key="1">
    <citation type="submission" date="2019-01" db="EMBL/GenBank/DDBJ databases">
        <authorList>
            <person name="Chen W.-M."/>
        </authorList>
    </citation>
    <scope>NUCLEOTIDE SEQUENCE [LARGE SCALE GENOMIC DNA]</scope>
    <source>
        <strain evidence="5 6">TER-1</strain>
    </source>
</reference>
<proteinExistence type="inferred from homology"/>
<evidence type="ECO:0000313" key="6">
    <source>
        <dbReference type="Proteomes" id="UP000286997"/>
    </source>
</evidence>
<keyword evidence="2" id="KW-0560">Oxidoreductase</keyword>
<dbReference type="Gene3D" id="2.60.40.200">
    <property type="entry name" value="Superoxide dismutase, copper/zinc binding domain"/>
    <property type="match status" value="1"/>
</dbReference>
<evidence type="ECO:0000256" key="1">
    <source>
        <dbReference type="ARBA" id="ARBA00010457"/>
    </source>
</evidence>
<dbReference type="EMBL" id="SACP01000055">
    <property type="protein sequence ID" value="RVU12512.1"/>
    <property type="molecule type" value="Genomic_DNA"/>
</dbReference>
<dbReference type="AlphaFoldDB" id="A0A3S3U0B2"/>
<dbReference type="Proteomes" id="UP000286997">
    <property type="component" value="Unassembled WGS sequence"/>
</dbReference>
<dbReference type="SUPFAM" id="SSF49329">
    <property type="entry name" value="Cu,Zn superoxide dismutase-like"/>
    <property type="match status" value="1"/>
</dbReference>
<sequence>MRTTLTASTLAAGLLALGLAGPAAAQTAPAADAASAAPQTYETAIVNTKGETIGRIAIRDGANTLVMRVTIQPGGLPAGWHGIHFHAVGTCEDTAKFEQSKGHVNHDGSKHGLLNPEGPDEGDLPNVYANADGSVNAEVSTDTPLTGEGGLKDADGAALVIHANEDDHVTQPIGNAGARIACAVIK</sequence>
<evidence type="ECO:0000256" key="3">
    <source>
        <dbReference type="SAM" id="SignalP"/>
    </source>
</evidence>
<dbReference type="InterPro" id="IPR036423">
    <property type="entry name" value="SOD-like_Cu/Zn_dom_sf"/>
</dbReference>
<feature type="chain" id="PRO_5018648420" description="Superoxide dismutase [Cu-Zn]" evidence="3">
    <location>
        <begin position="26"/>
        <end position="186"/>
    </location>
</feature>
<comment type="function">
    <text evidence="2">Destroys radicals which are normally produced within the cells and which are toxic to biological systems.</text>
</comment>
<name>A0A3S3U0B2_9HYPH</name>
<dbReference type="PROSITE" id="PS00332">
    <property type="entry name" value="SOD_CU_ZN_2"/>
    <property type="match status" value="1"/>
</dbReference>
<comment type="caution">
    <text evidence="5">The sequence shown here is derived from an EMBL/GenBank/DDBJ whole genome shotgun (WGS) entry which is preliminary data.</text>
</comment>
<dbReference type="Pfam" id="PF00080">
    <property type="entry name" value="Sod_Cu"/>
    <property type="match status" value="1"/>
</dbReference>
<keyword evidence="2" id="KW-0186">Copper</keyword>
<comment type="cofactor">
    <cofactor evidence="2">
        <name>Cu cation</name>
        <dbReference type="ChEBI" id="CHEBI:23378"/>
    </cofactor>
    <text evidence="2">Binds 1 copper ion per subunit.</text>
</comment>
<gene>
    <name evidence="5" type="ORF">EOE48_27760</name>
</gene>
<comment type="cofactor">
    <cofactor evidence="2">
        <name>Zn(2+)</name>
        <dbReference type="ChEBI" id="CHEBI:29105"/>
    </cofactor>
    <text evidence="2">Binds 1 zinc ion per subunit.</text>
</comment>
<dbReference type="InterPro" id="IPR024134">
    <property type="entry name" value="SOD_Cu/Zn_/chaperone"/>
</dbReference>
<evidence type="ECO:0000313" key="5">
    <source>
        <dbReference type="EMBL" id="RVU12512.1"/>
    </source>
</evidence>
<dbReference type="GO" id="GO:0005507">
    <property type="term" value="F:copper ion binding"/>
    <property type="evidence" value="ECO:0007669"/>
    <property type="project" value="InterPro"/>
</dbReference>
<keyword evidence="3" id="KW-0732">Signal</keyword>
<feature type="domain" description="Superoxide dismutase copper/zinc binding" evidence="4">
    <location>
        <begin position="54"/>
        <end position="185"/>
    </location>
</feature>
<feature type="signal peptide" evidence="3">
    <location>
        <begin position="1"/>
        <end position="25"/>
    </location>
</feature>